<dbReference type="InterPro" id="IPR009057">
    <property type="entry name" value="Homeodomain-like_sf"/>
</dbReference>
<organism evidence="8 9">
    <name type="scientific">Carnegiea gigantea</name>
    <dbReference type="NCBI Taxonomy" id="171969"/>
    <lineage>
        <taxon>Eukaryota</taxon>
        <taxon>Viridiplantae</taxon>
        <taxon>Streptophyta</taxon>
        <taxon>Embryophyta</taxon>
        <taxon>Tracheophyta</taxon>
        <taxon>Spermatophyta</taxon>
        <taxon>Magnoliopsida</taxon>
        <taxon>eudicotyledons</taxon>
        <taxon>Gunneridae</taxon>
        <taxon>Pentapetalae</taxon>
        <taxon>Caryophyllales</taxon>
        <taxon>Cactineae</taxon>
        <taxon>Cactaceae</taxon>
        <taxon>Cactoideae</taxon>
        <taxon>Echinocereeae</taxon>
        <taxon>Carnegiea</taxon>
    </lineage>
</organism>
<evidence type="ECO:0000256" key="4">
    <source>
        <dbReference type="ARBA" id="ARBA00023242"/>
    </source>
</evidence>
<name>A0A9Q1GRZ4_9CARY</name>
<feature type="domain" description="HTH myb-type" evidence="7">
    <location>
        <begin position="66"/>
        <end position="116"/>
    </location>
</feature>
<dbReference type="PROSITE" id="PS51294">
    <property type="entry name" value="HTH_MYB"/>
    <property type="match status" value="2"/>
</dbReference>
<evidence type="ECO:0000259" key="7">
    <source>
        <dbReference type="PROSITE" id="PS51294"/>
    </source>
</evidence>
<dbReference type="CDD" id="cd00167">
    <property type="entry name" value="SANT"/>
    <property type="match status" value="2"/>
</dbReference>
<evidence type="ECO:0000259" key="6">
    <source>
        <dbReference type="PROSITE" id="PS50090"/>
    </source>
</evidence>
<evidence type="ECO:0000313" key="9">
    <source>
        <dbReference type="Proteomes" id="UP001153076"/>
    </source>
</evidence>
<dbReference type="FunFam" id="1.10.10.60:FF:000001">
    <property type="entry name" value="MYB-related transcription factor"/>
    <property type="match status" value="1"/>
</dbReference>
<keyword evidence="4" id="KW-0539">Nucleus</keyword>
<dbReference type="SUPFAM" id="SSF46689">
    <property type="entry name" value="Homeodomain-like"/>
    <property type="match status" value="1"/>
</dbReference>
<accession>A0A9Q1GRZ4</accession>
<keyword evidence="9" id="KW-1185">Reference proteome</keyword>
<feature type="domain" description="Myb-like" evidence="6">
    <location>
        <begin position="9"/>
        <end position="61"/>
    </location>
</feature>
<feature type="domain" description="Myb-like" evidence="6">
    <location>
        <begin position="62"/>
        <end position="112"/>
    </location>
</feature>
<dbReference type="PANTHER" id="PTHR10641:SF1152">
    <property type="entry name" value="TRANSCRIPTION FACTOR MYB60"/>
    <property type="match status" value="1"/>
</dbReference>
<evidence type="ECO:0000256" key="3">
    <source>
        <dbReference type="ARBA" id="ARBA00023125"/>
    </source>
</evidence>
<dbReference type="InterPro" id="IPR001005">
    <property type="entry name" value="SANT/Myb"/>
</dbReference>
<dbReference type="OrthoDB" id="2143914at2759"/>
<keyword evidence="3" id="KW-0238">DNA-binding</keyword>
<dbReference type="Gene3D" id="1.10.10.60">
    <property type="entry name" value="Homeodomain-like"/>
    <property type="match status" value="2"/>
</dbReference>
<protein>
    <submittedName>
        <fullName evidence="8">Uncharacterized protein</fullName>
    </submittedName>
</protein>
<dbReference type="Proteomes" id="UP001153076">
    <property type="component" value="Unassembled WGS sequence"/>
</dbReference>
<keyword evidence="2" id="KW-0677">Repeat</keyword>
<dbReference type="AlphaFoldDB" id="A0A9Q1GRZ4"/>
<dbReference type="GO" id="GO:0003677">
    <property type="term" value="F:DNA binding"/>
    <property type="evidence" value="ECO:0007669"/>
    <property type="project" value="UniProtKB-KW"/>
</dbReference>
<evidence type="ECO:0000256" key="2">
    <source>
        <dbReference type="ARBA" id="ARBA00022737"/>
    </source>
</evidence>
<evidence type="ECO:0000256" key="5">
    <source>
        <dbReference type="SAM" id="MobiDB-lite"/>
    </source>
</evidence>
<dbReference type="GO" id="GO:0005634">
    <property type="term" value="C:nucleus"/>
    <property type="evidence" value="ECO:0007669"/>
    <property type="project" value="UniProtKB-SubCell"/>
</dbReference>
<proteinExistence type="predicted"/>
<dbReference type="SMART" id="SM00717">
    <property type="entry name" value="SANT"/>
    <property type="match status" value="2"/>
</dbReference>
<feature type="compositionally biased region" description="Low complexity" evidence="5">
    <location>
        <begin position="204"/>
        <end position="220"/>
    </location>
</feature>
<comment type="caution">
    <text evidence="8">The sequence shown here is derived from an EMBL/GenBank/DDBJ whole genome shotgun (WGS) entry which is preliminary data.</text>
</comment>
<dbReference type="GO" id="GO:0009733">
    <property type="term" value="P:response to auxin"/>
    <property type="evidence" value="ECO:0007669"/>
    <property type="project" value="TreeGrafter"/>
</dbReference>
<evidence type="ECO:0000256" key="1">
    <source>
        <dbReference type="ARBA" id="ARBA00004123"/>
    </source>
</evidence>
<dbReference type="Pfam" id="PF00249">
    <property type="entry name" value="Myb_DNA-binding"/>
    <property type="match status" value="2"/>
</dbReference>
<dbReference type="InterPro" id="IPR017930">
    <property type="entry name" value="Myb_dom"/>
</dbReference>
<dbReference type="PANTHER" id="PTHR10641">
    <property type="entry name" value="MYB FAMILY TRANSCRIPTION FACTOR"/>
    <property type="match status" value="1"/>
</dbReference>
<feature type="domain" description="HTH myb-type" evidence="7">
    <location>
        <begin position="9"/>
        <end position="65"/>
    </location>
</feature>
<evidence type="ECO:0000313" key="8">
    <source>
        <dbReference type="EMBL" id="KAJ8425816.1"/>
    </source>
</evidence>
<comment type="subcellular location">
    <subcellularLocation>
        <location evidence="1">Nucleus</location>
    </subcellularLocation>
</comment>
<gene>
    <name evidence="8" type="ORF">Cgig2_028177</name>
</gene>
<dbReference type="InterPro" id="IPR015495">
    <property type="entry name" value="Myb_TF_plants"/>
</dbReference>
<dbReference type="PROSITE" id="PS50090">
    <property type="entry name" value="MYB_LIKE"/>
    <property type="match status" value="2"/>
</dbReference>
<feature type="region of interest" description="Disordered" evidence="5">
    <location>
        <begin position="198"/>
        <end position="224"/>
    </location>
</feature>
<sequence length="321" mass="35839">MGRPPCCDKDGIKKGPWTPEEDIILVSYIQEHGPGNWRSVPTNTGLLRCSKSCRLRWTNYLRPGIKRGNFTSHEEGMIIHLQALLGNKWAAIASYLPQRTDNDIKNYWNTHLKKKLKGFQTAFQQQPPTTMLSSSSNPNTTIDNDHRSLFEGQFSFKRACANDNLVQPTPAPPSFCYASSTENISRLLENWMKGGPMSKGKVATNNNNNSENISDTINSEGDGGGRTIRAISQEEEDKFDSILSFNNLENDNNVGVAGATTTGDSVEENINEGEKVCGDHDMDNIDEETNPPLTFLEKWLLDETTSSRQVVEEILQLPPIF</sequence>
<reference evidence="8" key="1">
    <citation type="submission" date="2022-04" db="EMBL/GenBank/DDBJ databases">
        <title>Carnegiea gigantea Genome sequencing and assembly v2.</title>
        <authorList>
            <person name="Copetti D."/>
            <person name="Sanderson M.J."/>
            <person name="Burquez A."/>
            <person name="Wojciechowski M.F."/>
        </authorList>
    </citation>
    <scope>NUCLEOTIDE SEQUENCE</scope>
    <source>
        <strain evidence="8">SGP5-SGP5p</strain>
        <tissue evidence="8">Aerial part</tissue>
    </source>
</reference>
<dbReference type="EMBL" id="JAKOGI010001398">
    <property type="protein sequence ID" value="KAJ8425816.1"/>
    <property type="molecule type" value="Genomic_DNA"/>
</dbReference>